<accession>M3BQM2</accession>
<dbReference type="Proteomes" id="UP000011740">
    <property type="component" value="Unassembled WGS sequence"/>
</dbReference>
<protein>
    <submittedName>
        <fullName evidence="1">Uncharacterized protein</fullName>
    </submittedName>
</protein>
<dbReference type="eggNOG" id="ENOG5031Y5T">
    <property type="taxonomic scope" value="Bacteria"/>
</dbReference>
<dbReference type="AlphaFoldDB" id="M3BQM2"/>
<evidence type="ECO:0000313" key="1">
    <source>
        <dbReference type="EMBL" id="EMF02010.1"/>
    </source>
</evidence>
<dbReference type="EMBL" id="AORZ01000005">
    <property type="protein sequence ID" value="EMF02010.1"/>
    <property type="molecule type" value="Genomic_DNA"/>
</dbReference>
<comment type="caution">
    <text evidence="1">The sequence shown here is derived from an EMBL/GenBank/DDBJ whole genome shotgun (WGS) entry which is preliminary data.</text>
</comment>
<sequence>MENAANAALLDLEQLGDEMFEVVQDDAVESDDNAAWAYACCRSASSSCALS</sequence>
<evidence type="ECO:0000313" key="2">
    <source>
        <dbReference type="Proteomes" id="UP000011740"/>
    </source>
</evidence>
<dbReference type="STRING" id="1223523.H340_03274"/>
<dbReference type="RefSeq" id="WP_004939300.1">
    <property type="nucleotide sequence ID" value="NZ_AORZ01000005.1"/>
</dbReference>
<proteinExistence type="predicted"/>
<name>M3BQM2_STRM1</name>
<reference evidence="1 2" key="1">
    <citation type="journal article" date="2013" name="Genome Announc.">
        <title>Whole-Genome Shotgun Assembly and Analysis of the Genome of Streptomyces mobaraensis DSM 40847, a Strain for Industrial Production of Microbial Transglutaminase.</title>
        <authorList>
            <person name="Yang H."/>
            <person name="He T."/>
            <person name="Wu W."/>
            <person name="Zhu W."/>
            <person name="Lu B."/>
            <person name="Sun W."/>
        </authorList>
    </citation>
    <scope>NUCLEOTIDE SEQUENCE [LARGE SCALE GENOMIC DNA]</scope>
    <source>
        <strain evidence="1 2">DSM 40847</strain>
    </source>
</reference>
<organism evidence="1 2">
    <name type="scientific">Streptomyces mobaraensis (strain ATCC 29032 / DSM 40847 / JCM 4168 / NBRC 13819 / NCIMB 11159 / IPCR 16-22)</name>
    <dbReference type="NCBI Taxonomy" id="1223523"/>
    <lineage>
        <taxon>Bacteria</taxon>
        <taxon>Bacillati</taxon>
        <taxon>Actinomycetota</taxon>
        <taxon>Actinomycetes</taxon>
        <taxon>Kitasatosporales</taxon>
        <taxon>Streptomycetaceae</taxon>
        <taxon>Streptomyces</taxon>
    </lineage>
</organism>
<dbReference type="PATRIC" id="fig|1223523.3.peg.670"/>
<gene>
    <name evidence="1" type="ORF">H340_03274</name>
</gene>